<dbReference type="RefSeq" id="WP_182155714.1">
    <property type="nucleotide sequence ID" value="NZ_JACEZU010000010.1"/>
</dbReference>
<evidence type="ECO:0000313" key="2">
    <source>
        <dbReference type="EMBL" id="MBA5689286.1"/>
    </source>
</evidence>
<reference evidence="2 3" key="1">
    <citation type="submission" date="2020-07" db="EMBL/GenBank/DDBJ databases">
        <title>Novel species isolated from subtropical streams in China.</title>
        <authorList>
            <person name="Lu H."/>
        </authorList>
    </citation>
    <scope>NUCLEOTIDE SEQUENCE [LARGE SCALE GENOMIC DNA]</scope>
    <source>
        <strain evidence="2 3">LX47W</strain>
    </source>
</reference>
<protein>
    <submittedName>
        <fullName evidence="2">Periplasmic heavy metal sensor</fullName>
    </submittedName>
</protein>
<dbReference type="Proteomes" id="UP000573499">
    <property type="component" value="Unassembled WGS sequence"/>
</dbReference>
<keyword evidence="1" id="KW-0732">Signal</keyword>
<comment type="caution">
    <text evidence="2">The sequence shown here is derived from an EMBL/GenBank/DDBJ whole genome shotgun (WGS) entry which is preliminary data.</text>
</comment>
<evidence type="ECO:0000256" key="1">
    <source>
        <dbReference type="SAM" id="SignalP"/>
    </source>
</evidence>
<proteinExistence type="predicted"/>
<dbReference type="Gene3D" id="1.20.120.1490">
    <property type="match status" value="1"/>
</dbReference>
<dbReference type="Pfam" id="PF13801">
    <property type="entry name" value="Metal_resist"/>
    <property type="match status" value="1"/>
</dbReference>
<feature type="chain" id="PRO_5031256767" evidence="1">
    <location>
        <begin position="27"/>
        <end position="160"/>
    </location>
</feature>
<accession>A0A7W2FCP8</accession>
<dbReference type="EMBL" id="JACEZU010000010">
    <property type="protein sequence ID" value="MBA5689286.1"/>
    <property type="molecule type" value="Genomic_DNA"/>
</dbReference>
<sequence length="160" mass="17362">MSIFNRNTIAAVLLGGALAAGAGAYAVDRHMNSASPHSAVDATAHVDRMLKHLYVEVDATDAQKSQIEPLVRQAMQDLQPMHEQLHKAHAAALQMLTAPTIDRAALETARAQNLQLADQASKRLVQLIADVGDQLTPAQRQKLAEHLSHMHERGHGMHHG</sequence>
<dbReference type="InterPro" id="IPR025961">
    <property type="entry name" value="Metal_resist"/>
</dbReference>
<feature type="signal peptide" evidence="1">
    <location>
        <begin position="1"/>
        <end position="26"/>
    </location>
</feature>
<gene>
    <name evidence="2" type="ORF">H3H39_19770</name>
</gene>
<dbReference type="AlphaFoldDB" id="A0A7W2FCP8"/>
<organism evidence="2 3">
    <name type="scientific">Rugamonas apoptosis</name>
    <dbReference type="NCBI Taxonomy" id="2758570"/>
    <lineage>
        <taxon>Bacteria</taxon>
        <taxon>Pseudomonadati</taxon>
        <taxon>Pseudomonadota</taxon>
        <taxon>Betaproteobacteria</taxon>
        <taxon>Burkholderiales</taxon>
        <taxon>Oxalobacteraceae</taxon>
        <taxon>Telluria group</taxon>
        <taxon>Rugamonas</taxon>
    </lineage>
</organism>
<keyword evidence="3" id="KW-1185">Reference proteome</keyword>
<name>A0A7W2FCP8_9BURK</name>
<evidence type="ECO:0000313" key="3">
    <source>
        <dbReference type="Proteomes" id="UP000573499"/>
    </source>
</evidence>